<accession>A0AAP4TVP8</accession>
<organism evidence="8 9">
    <name type="scientific">Cobetia amphilecti</name>
    <dbReference type="NCBI Taxonomy" id="1055104"/>
    <lineage>
        <taxon>Bacteria</taxon>
        <taxon>Pseudomonadati</taxon>
        <taxon>Pseudomonadota</taxon>
        <taxon>Gammaproteobacteria</taxon>
        <taxon>Oceanospirillales</taxon>
        <taxon>Halomonadaceae</taxon>
        <taxon>Cobetia</taxon>
    </lineage>
</organism>
<gene>
    <name evidence="8" type="ORF">Q4535_02905</name>
</gene>
<evidence type="ECO:0000256" key="3">
    <source>
        <dbReference type="ARBA" id="ARBA00023002"/>
    </source>
</evidence>
<proteinExistence type="inferred from homology"/>
<sequence>MQRKEFQQQLWLDFVHRHPDIGALDIWPDRINPEYLMFLTLNQGPFRSEKLLPSLYHQGYRRVKQYAMADRGLLVDLLLPPDGGAAVMLAELQANSLPPMHRDLLKRLISQSHRDDCKGQNLLAPCRPWDMPDWPTFERLLEANPLAAWLSVMGPRLHHVGFNAEELGETLEAVCEGMLAYGMAPQTGRHHAVLPINPKLQYHYYPAHAQRMVFADGDEHMVVLGGIALLATAPVTTQQEGKQRPAEQLLPEHTLCQLSA</sequence>
<dbReference type="Gene3D" id="3.10.180.50">
    <property type="match status" value="1"/>
</dbReference>
<evidence type="ECO:0000256" key="7">
    <source>
        <dbReference type="ARBA" id="ARBA00035045"/>
    </source>
</evidence>
<name>A0AAP4TVP8_9GAMM</name>
<reference evidence="8" key="1">
    <citation type="submission" date="2023-07" db="EMBL/GenBank/DDBJ databases">
        <title>Genome content predicts the carbon catabolic preferences of heterotrophic bacteria.</title>
        <authorList>
            <person name="Gralka M."/>
        </authorList>
    </citation>
    <scope>NUCLEOTIDE SEQUENCE</scope>
    <source>
        <strain evidence="8">C2R13</strain>
    </source>
</reference>
<comment type="cofactor">
    <cofactor evidence="1">
        <name>Fe(2+)</name>
        <dbReference type="ChEBI" id="CHEBI:29033"/>
    </cofactor>
</comment>
<protein>
    <recommendedName>
        <fullName evidence="6">2-oxoadipate dioxygenase/decarboxylase</fullName>
        <ecNumber evidence="6">1.13.11.93</ecNumber>
    </recommendedName>
    <alternativeName>
        <fullName evidence="7">2-hydroxyglutarate synthase</fullName>
    </alternativeName>
</protein>
<comment type="similarity">
    <text evidence="5">Belongs to the 2-oxoadipate dioxygenase/decarboxylase family.</text>
</comment>
<evidence type="ECO:0000256" key="4">
    <source>
        <dbReference type="ARBA" id="ARBA00023004"/>
    </source>
</evidence>
<evidence type="ECO:0000256" key="1">
    <source>
        <dbReference type="ARBA" id="ARBA00001954"/>
    </source>
</evidence>
<evidence type="ECO:0000313" key="8">
    <source>
        <dbReference type="EMBL" id="MDO6671059.1"/>
    </source>
</evidence>
<comment type="caution">
    <text evidence="8">The sequence shown here is derived from an EMBL/GenBank/DDBJ whole genome shotgun (WGS) entry which is preliminary data.</text>
</comment>
<keyword evidence="2" id="KW-0223">Dioxygenase</keyword>
<dbReference type="EC" id="1.13.11.93" evidence="6"/>
<evidence type="ECO:0000256" key="5">
    <source>
        <dbReference type="ARBA" id="ARBA00035013"/>
    </source>
</evidence>
<evidence type="ECO:0000256" key="2">
    <source>
        <dbReference type="ARBA" id="ARBA00022964"/>
    </source>
</evidence>
<keyword evidence="3" id="KW-0560">Oxidoreductase</keyword>
<dbReference type="EMBL" id="JAUORK010000003">
    <property type="protein sequence ID" value="MDO6671059.1"/>
    <property type="molecule type" value="Genomic_DNA"/>
</dbReference>
<dbReference type="Proteomes" id="UP001170481">
    <property type="component" value="Unassembled WGS sequence"/>
</dbReference>
<dbReference type="GO" id="GO:0051213">
    <property type="term" value="F:dioxygenase activity"/>
    <property type="evidence" value="ECO:0007669"/>
    <property type="project" value="UniProtKB-KW"/>
</dbReference>
<dbReference type="RefSeq" id="WP_303592873.1">
    <property type="nucleotide sequence ID" value="NZ_JAUORK010000003.1"/>
</dbReference>
<keyword evidence="4" id="KW-0408">Iron</keyword>
<dbReference type="AlphaFoldDB" id="A0AAP4TVP8"/>
<evidence type="ECO:0000256" key="6">
    <source>
        <dbReference type="ARBA" id="ARBA00035023"/>
    </source>
</evidence>
<dbReference type="SMART" id="SM01150">
    <property type="entry name" value="DUF1338"/>
    <property type="match status" value="1"/>
</dbReference>
<evidence type="ECO:0000313" key="9">
    <source>
        <dbReference type="Proteomes" id="UP001170481"/>
    </source>
</evidence>
<dbReference type="InterPro" id="IPR009770">
    <property type="entry name" value="HGLS"/>
</dbReference>